<dbReference type="EMBL" id="ADZX01000667">
    <property type="protein sequence ID" value="EFK95764.1"/>
    <property type="molecule type" value="Genomic_DNA"/>
</dbReference>
<name>D9PL01_9ZZZZ</name>
<protein>
    <submittedName>
        <fullName evidence="2">Uncharacterized protein</fullName>
    </submittedName>
</protein>
<organism evidence="2">
    <name type="scientific">sediment metagenome</name>
    <dbReference type="NCBI Taxonomy" id="749907"/>
    <lineage>
        <taxon>unclassified sequences</taxon>
        <taxon>metagenomes</taxon>
        <taxon>ecological metagenomes</taxon>
    </lineage>
</organism>
<reference evidence="2" key="1">
    <citation type="submission" date="2010-07" db="EMBL/GenBank/DDBJ databases">
        <authorList>
            <consortium name="CONSOLIDER consortium CSD2007-00005"/>
            <person name="Guazzaroni M.-E."/>
            <person name="Richter M."/>
            <person name="Garcia-Salamanca A."/>
            <person name="Yarza P."/>
            <person name="Ferrer M."/>
        </authorList>
    </citation>
    <scope>NUCLEOTIDE SEQUENCE</scope>
</reference>
<comment type="caution">
    <text evidence="2">The sequence shown here is derived from an EMBL/GenBank/DDBJ whole genome shotgun (WGS) entry which is preliminary data.</text>
</comment>
<evidence type="ECO:0000313" key="2">
    <source>
        <dbReference type="EMBL" id="EFK95764.1"/>
    </source>
</evidence>
<sequence length="162" mass="17243">MAEIKEFHGPGHSNKADSPFLFNVPFLAGENPLNQADPTTEPTTENTRLVQFLALMLERKKILRPRGRSADGQRNRYEHARSKAIFEVPVGELTTEFFVAVQEQLSVLVGAPKMKEPAAPVAVPADASAVALAPAGASPDGPMRGEPSSLASFGEPSGTVPP</sequence>
<dbReference type="AlphaFoldDB" id="D9PL01"/>
<accession>D9PL01</accession>
<feature type="region of interest" description="Disordered" evidence="1">
    <location>
        <begin position="133"/>
        <end position="162"/>
    </location>
</feature>
<reference evidence="2" key="2">
    <citation type="journal article" date="2011" name="Microb. Ecol.">
        <title>Taxonomic and Functional Metagenomic Profiling of the Microbial Community in the Anoxic Sediment of a Sub-saline Shallow Lake (Laguna de Carrizo, Central Spain).</title>
        <authorList>
            <person name="Ferrer M."/>
            <person name="Guazzaroni M.E."/>
            <person name="Richter M."/>
            <person name="Garcia-Salamanca A."/>
            <person name="Yarza P."/>
            <person name="Suarez-Suarez A."/>
            <person name="Solano J."/>
            <person name="Alcaide M."/>
            <person name="van Dillewijn P."/>
            <person name="Molina-Henares M.A."/>
            <person name="Lopez-Cortes N."/>
            <person name="Al-Ramahi Y."/>
            <person name="Guerrero C."/>
            <person name="Acosta A."/>
            <person name="de Eugenio L.I."/>
            <person name="Martinez V."/>
            <person name="Marques S."/>
            <person name="Rojo F."/>
            <person name="Santero E."/>
            <person name="Genilloud O."/>
            <person name="Perez-Perez J."/>
            <person name="Rossello-Mora R."/>
            <person name="Ramos J.L."/>
        </authorList>
    </citation>
    <scope>NUCLEOTIDE SEQUENCE</scope>
</reference>
<proteinExistence type="predicted"/>
<gene>
    <name evidence="2" type="ORF">LDC_2224</name>
</gene>
<evidence type="ECO:0000256" key="1">
    <source>
        <dbReference type="SAM" id="MobiDB-lite"/>
    </source>
</evidence>